<comment type="similarity">
    <text evidence="8">Belongs to the two pore domain potassium channel (TC 1.A.1.8) family.</text>
</comment>
<dbReference type="Gene3D" id="1.10.287.70">
    <property type="match status" value="1"/>
</dbReference>
<dbReference type="Pfam" id="PF07885">
    <property type="entry name" value="Ion_trans_2"/>
    <property type="match status" value="2"/>
</dbReference>
<dbReference type="InterPro" id="IPR003280">
    <property type="entry name" value="2pore_dom_K_chnl"/>
</dbReference>
<dbReference type="GO" id="GO:0005886">
    <property type="term" value="C:plasma membrane"/>
    <property type="evidence" value="ECO:0007669"/>
    <property type="project" value="TreeGrafter"/>
</dbReference>
<reference evidence="11" key="1">
    <citation type="submission" date="2022-11" db="EMBL/GenBank/DDBJ databases">
        <authorList>
            <person name="Kikuchi T."/>
        </authorList>
    </citation>
    <scope>NUCLEOTIDE SEQUENCE</scope>
    <source>
        <strain evidence="11">PS1010</strain>
    </source>
</reference>
<feature type="transmembrane region" description="Helical" evidence="9">
    <location>
        <begin position="213"/>
        <end position="234"/>
    </location>
</feature>
<dbReference type="AlphaFoldDB" id="A0A9P1ISX3"/>
<feature type="domain" description="Potassium channel" evidence="10">
    <location>
        <begin position="283"/>
        <end position="359"/>
    </location>
</feature>
<evidence type="ECO:0000313" key="12">
    <source>
        <dbReference type="Proteomes" id="UP001152747"/>
    </source>
</evidence>
<comment type="subcellular location">
    <subcellularLocation>
        <location evidence="1">Membrane</location>
        <topology evidence="1">Multi-pass membrane protein</topology>
    </subcellularLocation>
</comment>
<evidence type="ECO:0000256" key="9">
    <source>
        <dbReference type="SAM" id="Phobius"/>
    </source>
</evidence>
<accession>A0A9P1ISX3</accession>
<feature type="transmembrane region" description="Helical" evidence="9">
    <location>
        <begin position="187"/>
        <end position="206"/>
    </location>
</feature>
<keyword evidence="2 8" id="KW-0813">Transport</keyword>
<dbReference type="PANTHER" id="PTHR11003">
    <property type="entry name" value="POTASSIUM CHANNEL, SUBFAMILY K"/>
    <property type="match status" value="1"/>
</dbReference>
<feature type="transmembrane region" description="Helical" evidence="9">
    <location>
        <begin position="337"/>
        <end position="355"/>
    </location>
</feature>
<dbReference type="InterPro" id="IPR013099">
    <property type="entry name" value="K_chnl_dom"/>
</dbReference>
<evidence type="ECO:0000259" key="10">
    <source>
        <dbReference type="Pfam" id="PF07885"/>
    </source>
</evidence>
<evidence type="ECO:0000256" key="7">
    <source>
        <dbReference type="ARBA" id="ARBA00023303"/>
    </source>
</evidence>
<dbReference type="EMBL" id="CANHGI010000005">
    <property type="protein sequence ID" value="CAI5450546.1"/>
    <property type="molecule type" value="Genomic_DNA"/>
</dbReference>
<evidence type="ECO:0000256" key="4">
    <source>
        <dbReference type="ARBA" id="ARBA00022989"/>
    </source>
</evidence>
<gene>
    <name evidence="11" type="ORF">CAMP_LOCUS13183</name>
</gene>
<keyword evidence="7 8" id="KW-0407">Ion channel</keyword>
<comment type="caution">
    <text evidence="11">The sequence shown here is derived from an EMBL/GenBank/DDBJ whole genome shotgun (WGS) entry which is preliminary data.</text>
</comment>
<dbReference type="OrthoDB" id="5801644at2759"/>
<keyword evidence="3 8" id="KW-0812">Transmembrane</keyword>
<dbReference type="Proteomes" id="UP001152747">
    <property type="component" value="Unassembled WGS sequence"/>
</dbReference>
<name>A0A9P1ISX3_9PELO</name>
<evidence type="ECO:0000313" key="11">
    <source>
        <dbReference type="EMBL" id="CAI5450546.1"/>
    </source>
</evidence>
<keyword evidence="6 9" id="KW-0472">Membrane</keyword>
<dbReference type="PANTHER" id="PTHR11003:SF106">
    <property type="entry name" value="POTASSIUM CHANNEL DOMAIN-CONTAINING PROTEIN"/>
    <property type="match status" value="1"/>
</dbReference>
<evidence type="ECO:0000256" key="2">
    <source>
        <dbReference type="ARBA" id="ARBA00022448"/>
    </source>
</evidence>
<keyword evidence="4 9" id="KW-1133">Transmembrane helix</keyword>
<dbReference type="FunFam" id="1.10.287.70:FF:000151">
    <property type="entry name" value="TWiK family of potassium channels"/>
    <property type="match status" value="1"/>
</dbReference>
<proteinExistence type="inferred from homology"/>
<evidence type="ECO:0000256" key="5">
    <source>
        <dbReference type="ARBA" id="ARBA00023065"/>
    </source>
</evidence>
<evidence type="ECO:0000256" key="8">
    <source>
        <dbReference type="RuleBase" id="RU003857"/>
    </source>
</evidence>
<evidence type="ECO:0000256" key="1">
    <source>
        <dbReference type="ARBA" id="ARBA00004141"/>
    </source>
</evidence>
<protein>
    <recommendedName>
        <fullName evidence="10">Potassium channel domain-containing protein</fullName>
    </recommendedName>
</protein>
<feature type="transmembrane region" description="Helical" evidence="9">
    <location>
        <begin position="278"/>
        <end position="297"/>
    </location>
</feature>
<keyword evidence="5 8" id="KW-0406">Ion transport</keyword>
<dbReference type="PRINTS" id="PR01333">
    <property type="entry name" value="2POREKCHANEL"/>
</dbReference>
<evidence type="ECO:0000256" key="6">
    <source>
        <dbReference type="ARBA" id="ARBA00023136"/>
    </source>
</evidence>
<dbReference type="GO" id="GO:0015271">
    <property type="term" value="F:outward rectifier potassium channel activity"/>
    <property type="evidence" value="ECO:0007669"/>
    <property type="project" value="TreeGrafter"/>
</dbReference>
<sequence length="458" mass="52485">MIEPENVGVKNDLTPPNPWRFANIEKHQDSKNNPETLEAELHVDVFSRAFSSPGALGDKVMPTQKSIFRKCSIYNFLKNHRKKCGFRYFALLFLVVLYTLFGATIFYFIEGTHEKAILKVHEQNLDDLLNHLADDLSSDVNNPNVTFTKQAMKDYIRKAYIDLQKQESQYKWSTYYKLEDPENNMKWTFSSAFFFSMNVYTTTGYGAISAETIFGQSFTMLYAFCFVPLTSVVLRDLGQLLLVKFTWVYAHASICVRKLCKSKNLAGDQIQIQMPVKCCMGIFAIYLLFCTTFVYIYDALSGPKWSDGLPYFTAFYFSFISLTTIGLGDVMPNNQPYSPLISILFFIGMAVVRVVNRSTFIAVENGVFGIMTLVERKIDQKFPPRIEISEASFDSDAELEDQRRQNLKSRPISEFLKSNEDIYGGGFGQVNLRAADLKQLRFRTTFRSVSETIPRNVH</sequence>
<dbReference type="GO" id="GO:0022841">
    <property type="term" value="F:potassium ion leak channel activity"/>
    <property type="evidence" value="ECO:0007669"/>
    <property type="project" value="TreeGrafter"/>
</dbReference>
<feature type="transmembrane region" description="Helical" evidence="9">
    <location>
        <begin position="309"/>
        <end position="330"/>
    </location>
</feature>
<dbReference type="GO" id="GO:0030322">
    <property type="term" value="P:stabilization of membrane potential"/>
    <property type="evidence" value="ECO:0007669"/>
    <property type="project" value="TreeGrafter"/>
</dbReference>
<feature type="transmembrane region" description="Helical" evidence="9">
    <location>
        <begin position="88"/>
        <end position="109"/>
    </location>
</feature>
<keyword evidence="12" id="KW-1185">Reference proteome</keyword>
<feature type="domain" description="Potassium channel" evidence="10">
    <location>
        <begin position="174"/>
        <end position="241"/>
    </location>
</feature>
<dbReference type="SUPFAM" id="SSF81324">
    <property type="entry name" value="Voltage-gated potassium channels"/>
    <property type="match status" value="2"/>
</dbReference>
<evidence type="ECO:0000256" key="3">
    <source>
        <dbReference type="ARBA" id="ARBA00022692"/>
    </source>
</evidence>
<organism evidence="11 12">
    <name type="scientific">Caenorhabditis angaria</name>
    <dbReference type="NCBI Taxonomy" id="860376"/>
    <lineage>
        <taxon>Eukaryota</taxon>
        <taxon>Metazoa</taxon>
        <taxon>Ecdysozoa</taxon>
        <taxon>Nematoda</taxon>
        <taxon>Chromadorea</taxon>
        <taxon>Rhabditida</taxon>
        <taxon>Rhabditina</taxon>
        <taxon>Rhabditomorpha</taxon>
        <taxon>Rhabditoidea</taxon>
        <taxon>Rhabditidae</taxon>
        <taxon>Peloderinae</taxon>
        <taxon>Caenorhabditis</taxon>
    </lineage>
</organism>